<dbReference type="EC" id="5.6.2.4" evidence="9"/>
<evidence type="ECO:0000256" key="2">
    <source>
        <dbReference type="ARBA" id="ARBA00022741"/>
    </source>
</evidence>
<dbReference type="Gene3D" id="1.10.10.160">
    <property type="match status" value="1"/>
</dbReference>
<dbReference type="InterPro" id="IPR000212">
    <property type="entry name" value="DNA_helicase_UvrD/REP"/>
</dbReference>
<dbReference type="GO" id="GO:0016887">
    <property type="term" value="F:ATP hydrolysis activity"/>
    <property type="evidence" value="ECO:0007669"/>
    <property type="project" value="RHEA"/>
</dbReference>
<evidence type="ECO:0000256" key="3">
    <source>
        <dbReference type="ARBA" id="ARBA00022801"/>
    </source>
</evidence>
<dbReference type="InterPro" id="IPR014017">
    <property type="entry name" value="DNA_helicase_UvrD-like_C"/>
</dbReference>
<evidence type="ECO:0000256" key="8">
    <source>
        <dbReference type="ARBA" id="ARBA00034617"/>
    </source>
</evidence>
<comment type="similarity">
    <text evidence="1">Belongs to the helicase family. UvrD subfamily.</text>
</comment>
<feature type="binding site" evidence="11">
    <location>
        <begin position="25"/>
        <end position="32"/>
    </location>
    <ligand>
        <name>ATP</name>
        <dbReference type="ChEBI" id="CHEBI:30616"/>
    </ligand>
</feature>
<sequence length="578" mass="65900">MLLLNTLSLEQKGIVEYNDNLLVIACPGSGKTRTLVAKLIYEGIKLKKNEKVAAITYTNLAAEEIALRLEANCIEDQFYWGGTIHSFCRNWIIKPFSHLVEELKYGYSLLDEDDVKEIKQGLGDINLNTRRNPNGDLVSVNEENDLILKEYDHKLKTERLVDYDLILYYAYKILRDKPSIAKNLSTIFRWILIDEYQDTQELQYLIIGQIIKAGRNKTKLLIVGDPNQGIYQTLGGISKTKEEIEDCIGGYPVNEKSLNGNYRSTQQIIDIYKNFQIFGDTIKAKGDNKDDTSYITFNREVSVENLAPFIRDIIVDLHENKGIPYKEIAVIAPQWSILIDVARAIKQLDPNLPLDAAGLSPLCRDDNNVFYHLSKLLLSSPAPDKIVLRMRWANNLLESLSEKIPQISDINLSLQKILKITNSFSSTSVIGIEYLKEGFTYFFNKLNIDISLHPNVTSEFNEFEKKCINKQKRNGLGDSISVYKNGFAESGGVTFISIHKCKGLEYDTVIGCCLLWGYLPYWDNIFSRETDGNEISKKLLYVLSSRAKNNLFLISETGRITRKGEPYNANHHLIEVFR</sequence>
<evidence type="ECO:0000313" key="14">
    <source>
        <dbReference type="Proteomes" id="UP000239833"/>
    </source>
</evidence>
<keyword evidence="2 11" id="KW-0547">Nucleotide-binding</keyword>
<evidence type="ECO:0000256" key="10">
    <source>
        <dbReference type="ARBA" id="ARBA00048988"/>
    </source>
</evidence>
<dbReference type="PANTHER" id="PTHR11070">
    <property type="entry name" value="UVRD / RECB / PCRA DNA HELICASE FAMILY MEMBER"/>
    <property type="match status" value="1"/>
</dbReference>
<dbReference type="AlphaFoldDB" id="A0A2L1U7L5"/>
<gene>
    <name evidence="13" type="primary">pcrA_2</name>
    <name evidence="13" type="ORF">ERICIII_04909</name>
</gene>
<dbReference type="Proteomes" id="UP000239833">
    <property type="component" value="Plasmid unnamed1"/>
</dbReference>
<dbReference type="GO" id="GO:0005524">
    <property type="term" value="F:ATP binding"/>
    <property type="evidence" value="ECO:0007669"/>
    <property type="project" value="UniProtKB-UniRule"/>
</dbReference>
<dbReference type="PANTHER" id="PTHR11070:SF2">
    <property type="entry name" value="ATP-DEPENDENT DNA HELICASE SRS2"/>
    <property type="match status" value="1"/>
</dbReference>
<evidence type="ECO:0000256" key="1">
    <source>
        <dbReference type="ARBA" id="ARBA00009922"/>
    </source>
</evidence>
<comment type="catalytic activity">
    <reaction evidence="8">
        <text>Couples ATP hydrolysis with the unwinding of duplex DNA by translocating in the 3'-5' direction.</text>
        <dbReference type="EC" id="5.6.2.4"/>
    </reaction>
</comment>
<dbReference type="GO" id="GO:0003677">
    <property type="term" value="F:DNA binding"/>
    <property type="evidence" value="ECO:0007669"/>
    <property type="project" value="UniProtKB-KW"/>
</dbReference>
<evidence type="ECO:0000256" key="7">
    <source>
        <dbReference type="ARBA" id="ARBA00023235"/>
    </source>
</evidence>
<dbReference type="CDD" id="cd17932">
    <property type="entry name" value="DEXQc_UvrD"/>
    <property type="match status" value="1"/>
</dbReference>
<dbReference type="GO" id="GO:0000725">
    <property type="term" value="P:recombinational repair"/>
    <property type="evidence" value="ECO:0007669"/>
    <property type="project" value="TreeGrafter"/>
</dbReference>
<keyword evidence="7" id="KW-0413">Isomerase</keyword>
<dbReference type="RefSeq" id="WP_104932911.1">
    <property type="nucleotide sequence ID" value="NZ_CP019656.1"/>
</dbReference>
<geneLocation type="plasmid" evidence="13">
    <name>unnamed1</name>
</geneLocation>
<dbReference type="InterPro" id="IPR014016">
    <property type="entry name" value="UvrD-like_ATP-bd"/>
</dbReference>
<dbReference type="Pfam" id="PF00580">
    <property type="entry name" value="UvrD-helicase"/>
    <property type="match status" value="2"/>
</dbReference>
<keyword evidence="3 11" id="KW-0378">Hydrolase</keyword>
<evidence type="ECO:0000256" key="4">
    <source>
        <dbReference type="ARBA" id="ARBA00022806"/>
    </source>
</evidence>
<reference evidence="14" key="1">
    <citation type="submission" date="2017-02" db="EMBL/GenBank/DDBJ databases">
        <title>Delineation of Paenibacillus larvae strains originating from foulbrood outbreaks.</title>
        <authorList>
            <person name="Beims H."/>
            <person name="Bunk B."/>
            <person name="Sproeer C."/>
            <person name="Mohr K.I."/>
            <person name="Pradella S."/>
            <person name="Guenther G."/>
            <person name="Rohde M."/>
            <person name="von der Ohe W."/>
            <person name="Steinert M."/>
        </authorList>
    </citation>
    <scope>NUCLEOTIDE SEQUENCE [LARGE SCALE GENOMIC DNA]</scope>
    <source>
        <strain evidence="14">Eric_III</strain>
        <plasmid evidence="14">Plasmid unnamed1</plasmid>
    </source>
</reference>
<keyword evidence="5 11" id="KW-0067">ATP-binding</keyword>
<evidence type="ECO:0000256" key="6">
    <source>
        <dbReference type="ARBA" id="ARBA00023125"/>
    </source>
</evidence>
<dbReference type="PROSITE" id="PS51198">
    <property type="entry name" value="UVRD_HELICASE_ATP_BIND"/>
    <property type="match status" value="1"/>
</dbReference>
<organism evidence="13 14">
    <name type="scientific">Paenibacillus larvae subsp. larvae</name>
    <dbReference type="NCBI Taxonomy" id="147375"/>
    <lineage>
        <taxon>Bacteria</taxon>
        <taxon>Bacillati</taxon>
        <taxon>Bacillota</taxon>
        <taxon>Bacilli</taxon>
        <taxon>Bacillales</taxon>
        <taxon>Paenibacillaceae</taxon>
        <taxon>Paenibacillus</taxon>
    </lineage>
</organism>
<keyword evidence="6" id="KW-0238">DNA-binding</keyword>
<keyword evidence="13" id="KW-0614">Plasmid</keyword>
<proteinExistence type="inferred from homology"/>
<evidence type="ECO:0000256" key="11">
    <source>
        <dbReference type="PROSITE-ProRule" id="PRU00560"/>
    </source>
</evidence>
<name>A0A2L1U7L5_9BACL</name>
<evidence type="ECO:0000256" key="9">
    <source>
        <dbReference type="ARBA" id="ARBA00034808"/>
    </source>
</evidence>
<comment type="catalytic activity">
    <reaction evidence="10">
        <text>ATP + H2O = ADP + phosphate + H(+)</text>
        <dbReference type="Rhea" id="RHEA:13065"/>
        <dbReference type="ChEBI" id="CHEBI:15377"/>
        <dbReference type="ChEBI" id="CHEBI:15378"/>
        <dbReference type="ChEBI" id="CHEBI:30616"/>
        <dbReference type="ChEBI" id="CHEBI:43474"/>
        <dbReference type="ChEBI" id="CHEBI:456216"/>
        <dbReference type="EC" id="5.6.2.4"/>
    </reaction>
</comment>
<protein>
    <recommendedName>
        <fullName evidence="9">DNA 3'-5' helicase</fullName>
        <ecNumber evidence="9">5.6.2.4</ecNumber>
    </recommendedName>
</protein>
<dbReference type="Pfam" id="PF13361">
    <property type="entry name" value="UvrD_C"/>
    <property type="match status" value="1"/>
</dbReference>
<accession>A0A2L1U7L5</accession>
<dbReference type="GO" id="GO:0043138">
    <property type="term" value="F:3'-5' DNA helicase activity"/>
    <property type="evidence" value="ECO:0007669"/>
    <property type="project" value="UniProtKB-EC"/>
</dbReference>
<feature type="domain" description="UvrD-like helicase ATP-binding" evidence="12">
    <location>
        <begin position="4"/>
        <end position="265"/>
    </location>
</feature>
<keyword evidence="4 11" id="KW-0347">Helicase</keyword>
<dbReference type="SUPFAM" id="SSF52540">
    <property type="entry name" value="P-loop containing nucleoside triphosphate hydrolases"/>
    <property type="match status" value="1"/>
</dbReference>
<evidence type="ECO:0000259" key="12">
    <source>
        <dbReference type="PROSITE" id="PS51198"/>
    </source>
</evidence>
<evidence type="ECO:0000313" key="13">
    <source>
        <dbReference type="EMBL" id="AVF28911.1"/>
    </source>
</evidence>
<evidence type="ECO:0000256" key="5">
    <source>
        <dbReference type="ARBA" id="ARBA00022840"/>
    </source>
</evidence>
<dbReference type="InterPro" id="IPR013986">
    <property type="entry name" value="DExx_box_DNA_helicase_dom_sf"/>
</dbReference>
<dbReference type="InterPro" id="IPR027417">
    <property type="entry name" value="P-loop_NTPase"/>
</dbReference>
<dbReference type="Gene3D" id="3.40.50.300">
    <property type="entry name" value="P-loop containing nucleotide triphosphate hydrolases"/>
    <property type="match status" value="2"/>
</dbReference>
<dbReference type="EMBL" id="CP019656">
    <property type="protein sequence ID" value="AVF28911.1"/>
    <property type="molecule type" value="Genomic_DNA"/>
</dbReference>